<accession>A0A8S5TWK7</accession>
<dbReference type="InterPro" id="IPR012340">
    <property type="entry name" value="NA-bd_OB-fold"/>
</dbReference>
<sequence>MNKVILVGRVVRDAELSYIASTATPKMSFSIAVERAYQKDKNNKKVDFINCEQLGKHVENLCQYVTKGKQILVEGELNIDNYEKDGEKRSFTKVKVDRLEFLGNATTEKKTNTDTLEFTDFQEVDNDEIPF</sequence>
<dbReference type="GO" id="GO:0009295">
    <property type="term" value="C:nucleoid"/>
    <property type="evidence" value="ECO:0007669"/>
    <property type="project" value="TreeGrafter"/>
</dbReference>
<reference evidence="3" key="1">
    <citation type="journal article" date="2021" name="Proc. Natl. Acad. Sci. U.S.A.">
        <title>A Catalog of Tens of Thousands of Viruses from Human Metagenomes Reveals Hidden Associations with Chronic Diseases.</title>
        <authorList>
            <person name="Tisza M.J."/>
            <person name="Buck C.B."/>
        </authorList>
    </citation>
    <scope>NUCLEOTIDE SEQUENCE</scope>
    <source>
        <strain evidence="3">Ctcx61</strain>
    </source>
</reference>
<dbReference type="PROSITE" id="PS50935">
    <property type="entry name" value="SSB"/>
    <property type="match status" value="1"/>
</dbReference>
<evidence type="ECO:0000313" key="3">
    <source>
        <dbReference type="EMBL" id="DAF86588.1"/>
    </source>
</evidence>
<name>A0A8S5TWK7_9CAUD</name>
<dbReference type="Pfam" id="PF00436">
    <property type="entry name" value="SSB"/>
    <property type="match status" value="1"/>
</dbReference>
<protein>
    <recommendedName>
        <fullName evidence="2">Single-stranded DNA-binding protein</fullName>
    </recommendedName>
</protein>
<dbReference type="GO" id="GO:0003697">
    <property type="term" value="F:single-stranded DNA binding"/>
    <property type="evidence" value="ECO:0007669"/>
    <property type="project" value="InterPro"/>
</dbReference>
<dbReference type="GO" id="GO:0006260">
    <property type="term" value="P:DNA replication"/>
    <property type="evidence" value="ECO:0007669"/>
    <property type="project" value="InterPro"/>
</dbReference>
<dbReference type="PIRSF" id="PIRSF002070">
    <property type="entry name" value="SSB"/>
    <property type="match status" value="1"/>
</dbReference>
<dbReference type="SUPFAM" id="SSF50249">
    <property type="entry name" value="Nucleic acid-binding proteins"/>
    <property type="match status" value="1"/>
</dbReference>
<organism evidence="3">
    <name type="scientific">Siphoviridae sp. ctcx61</name>
    <dbReference type="NCBI Taxonomy" id="2825575"/>
    <lineage>
        <taxon>Viruses</taxon>
        <taxon>Duplodnaviria</taxon>
        <taxon>Heunggongvirae</taxon>
        <taxon>Uroviricota</taxon>
        <taxon>Caudoviricetes</taxon>
    </lineage>
</organism>
<evidence type="ECO:0000256" key="1">
    <source>
        <dbReference type="ARBA" id="ARBA00023125"/>
    </source>
</evidence>
<dbReference type="EMBL" id="BK015949">
    <property type="protein sequence ID" value="DAF86588.1"/>
    <property type="molecule type" value="Genomic_DNA"/>
</dbReference>
<dbReference type="CDD" id="cd04496">
    <property type="entry name" value="SSB_OBF"/>
    <property type="match status" value="1"/>
</dbReference>
<dbReference type="HAMAP" id="MF_00984">
    <property type="entry name" value="SSB"/>
    <property type="match status" value="1"/>
</dbReference>
<dbReference type="PANTHER" id="PTHR10302:SF0">
    <property type="entry name" value="SINGLE-STRANDED DNA-BINDING PROTEIN, MITOCHONDRIAL"/>
    <property type="match status" value="1"/>
</dbReference>
<dbReference type="PANTHER" id="PTHR10302">
    <property type="entry name" value="SINGLE-STRANDED DNA-BINDING PROTEIN"/>
    <property type="match status" value="1"/>
</dbReference>
<dbReference type="InterPro" id="IPR000424">
    <property type="entry name" value="Primosome_PriB/ssb"/>
</dbReference>
<keyword evidence="1 2" id="KW-0238">DNA-binding</keyword>
<proteinExistence type="inferred from homology"/>
<dbReference type="Gene3D" id="2.40.50.140">
    <property type="entry name" value="Nucleic acid-binding proteins"/>
    <property type="match status" value="1"/>
</dbReference>
<dbReference type="InterPro" id="IPR011344">
    <property type="entry name" value="ssDNA-bd"/>
</dbReference>
<evidence type="ECO:0000256" key="2">
    <source>
        <dbReference type="PIRNR" id="PIRNR002070"/>
    </source>
</evidence>
<dbReference type="NCBIfam" id="TIGR00621">
    <property type="entry name" value="ssb"/>
    <property type="match status" value="1"/>
</dbReference>